<dbReference type="Proteomes" id="UP001396334">
    <property type="component" value="Unassembled WGS sequence"/>
</dbReference>
<keyword evidence="3" id="KW-1185">Reference proteome</keyword>
<protein>
    <submittedName>
        <fullName evidence="2">Uncharacterized protein</fullName>
    </submittedName>
</protein>
<dbReference type="EMBL" id="JBBPBN010000962">
    <property type="protein sequence ID" value="KAK8480991.1"/>
    <property type="molecule type" value="Genomic_DNA"/>
</dbReference>
<feature type="compositionally biased region" description="Basic and acidic residues" evidence="1">
    <location>
        <begin position="62"/>
        <end position="79"/>
    </location>
</feature>
<evidence type="ECO:0000313" key="3">
    <source>
        <dbReference type="Proteomes" id="UP001396334"/>
    </source>
</evidence>
<proteinExistence type="predicted"/>
<feature type="region of interest" description="Disordered" evidence="1">
    <location>
        <begin position="62"/>
        <end position="88"/>
    </location>
</feature>
<sequence length="88" mass="10197">MVGCIELSRYQLHIQIGENKFKDTRAAAATETHILPSPVFISHRFNIIRSFFSPDNFVCEEKTGGDNEKERKDPKIDKRSHTHLKLTR</sequence>
<name>A0ABR1ZK46_9ROSI</name>
<comment type="caution">
    <text evidence="2">The sequence shown here is derived from an EMBL/GenBank/DDBJ whole genome shotgun (WGS) entry which is preliminary data.</text>
</comment>
<accession>A0ABR1ZK46</accession>
<evidence type="ECO:0000256" key="1">
    <source>
        <dbReference type="SAM" id="MobiDB-lite"/>
    </source>
</evidence>
<gene>
    <name evidence="2" type="ORF">V6N11_033170</name>
</gene>
<evidence type="ECO:0000313" key="2">
    <source>
        <dbReference type="EMBL" id="KAK8480991.1"/>
    </source>
</evidence>
<reference evidence="2 3" key="1">
    <citation type="journal article" date="2024" name="G3 (Bethesda)">
        <title>Genome assembly of Hibiscus sabdariffa L. provides insights into metabolisms of medicinal natural products.</title>
        <authorList>
            <person name="Kim T."/>
        </authorList>
    </citation>
    <scope>NUCLEOTIDE SEQUENCE [LARGE SCALE GENOMIC DNA]</scope>
    <source>
        <strain evidence="2">TK-2024</strain>
        <tissue evidence="2">Old leaves</tissue>
    </source>
</reference>
<organism evidence="2 3">
    <name type="scientific">Hibiscus sabdariffa</name>
    <name type="common">roselle</name>
    <dbReference type="NCBI Taxonomy" id="183260"/>
    <lineage>
        <taxon>Eukaryota</taxon>
        <taxon>Viridiplantae</taxon>
        <taxon>Streptophyta</taxon>
        <taxon>Embryophyta</taxon>
        <taxon>Tracheophyta</taxon>
        <taxon>Spermatophyta</taxon>
        <taxon>Magnoliopsida</taxon>
        <taxon>eudicotyledons</taxon>
        <taxon>Gunneridae</taxon>
        <taxon>Pentapetalae</taxon>
        <taxon>rosids</taxon>
        <taxon>malvids</taxon>
        <taxon>Malvales</taxon>
        <taxon>Malvaceae</taxon>
        <taxon>Malvoideae</taxon>
        <taxon>Hibiscus</taxon>
    </lineage>
</organism>